<dbReference type="AlphaFoldDB" id="A0A6G9AY04"/>
<reference evidence="2 3" key="1">
    <citation type="submission" date="2020-03" db="EMBL/GenBank/DDBJ databases">
        <authorList>
            <person name="Kim M.K."/>
        </authorList>
    </citation>
    <scope>NUCLEOTIDE SEQUENCE [LARGE SCALE GENOMIC DNA]</scope>
    <source>
        <strain evidence="2 3">BT328</strain>
    </source>
</reference>
<dbReference type="InterPro" id="IPR036237">
    <property type="entry name" value="Xyl_isomerase-like_sf"/>
</dbReference>
<gene>
    <name evidence="2" type="ORF">G8759_34230</name>
</gene>
<sequence length="275" mass="32296">MNVHFFCPRWGQEHKPWKAFLQSVKAAGYQGIEASMPVEERERDILLNELAKQGLQFIGQHWETVCTNFDQHYWEFENRLQALVAARPLLINTQTGKDYYSIDQNEKLIELADSIAAQTNVPIIHETHRGKFSFAAHITHTYLRRLPNLRITLDISHWFNTAETFLHDQPEAVALAISRTDHIHCRVGYTEGPQVSDPRAPEWQEAVQHHLDIWDRVVALHRQNDRPICTFTPEFGAPPYMFLQPYTRQSVVNQWDVNQYMMEFLRKRYEISTNL</sequence>
<dbReference type="InterPro" id="IPR013022">
    <property type="entry name" value="Xyl_isomerase-like_TIM-brl"/>
</dbReference>
<proteinExistence type="predicted"/>
<feature type="domain" description="Xylose isomerase-like TIM barrel" evidence="1">
    <location>
        <begin position="22"/>
        <end position="185"/>
    </location>
</feature>
<dbReference type="GO" id="GO:0016853">
    <property type="term" value="F:isomerase activity"/>
    <property type="evidence" value="ECO:0007669"/>
    <property type="project" value="UniProtKB-KW"/>
</dbReference>
<keyword evidence="3" id="KW-1185">Reference proteome</keyword>
<evidence type="ECO:0000313" key="3">
    <source>
        <dbReference type="Proteomes" id="UP000501802"/>
    </source>
</evidence>
<organism evidence="2 3">
    <name type="scientific">Spirosoma aureum</name>
    <dbReference type="NCBI Taxonomy" id="2692134"/>
    <lineage>
        <taxon>Bacteria</taxon>
        <taxon>Pseudomonadati</taxon>
        <taxon>Bacteroidota</taxon>
        <taxon>Cytophagia</taxon>
        <taxon>Cytophagales</taxon>
        <taxon>Cytophagaceae</taxon>
        <taxon>Spirosoma</taxon>
    </lineage>
</organism>
<name>A0A6G9AY04_9BACT</name>
<dbReference type="Pfam" id="PF01261">
    <property type="entry name" value="AP_endonuc_2"/>
    <property type="match status" value="1"/>
</dbReference>
<dbReference type="RefSeq" id="WP_167218107.1">
    <property type="nucleotide sequence ID" value="NZ_CP050063.1"/>
</dbReference>
<dbReference type="Proteomes" id="UP000501802">
    <property type="component" value="Chromosome"/>
</dbReference>
<dbReference type="SUPFAM" id="SSF51658">
    <property type="entry name" value="Xylose isomerase-like"/>
    <property type="match status" value="1"/>
</dbReference>
<dbReference type="Gene3D" id="3.20.20.150">
    <property type="entry name" value="Divalent-metal-dependent TIM barrel enzymes"/>
    <property type="match status" value="1"/>
</dbReference>
<dbReference type="KEGG" id="spib:G8759_34230"/>
<evidence type="ECO:0000313" key="2">
    <source>
        <dbReference type="EMBL" id="QIP17342.1"/>
    </source>
</evidence>
<dbReference type="EMBL" id="CP050063">
    <property type="protein sequence ID" value="QIP17342.1"/>
    <property type="molecule type" value="Genomic_DNA"/>
</dbReference>
<accession>A0A6G9AY04</accession>
<protein>
    <submittedName>
        <fullName evidence="2">Sugar phosphate isomerase/epimerase</fullName>
    </submittedName>
</protein>
<keyword evidence="2" id="KW-0413">Isomerase</keyword>
<evidence type="ECO:0000259" key="1">
    <source>
        <dbReference type="Pfam" id="PF01261"/>
    </source>
</evidence>